<dbReference type="NCBIfam" id="TIGR01682">
    <property type="entry name" value="moaD"/>
    <property type="match status" value="1"/>
</dbReference>
<dbReference type="Proteomes" id="UP001454036">
    <property type="component" value="Unassembled WGS sequence"/>
</dbReference>
<dbReference type="CDD" id="cd00754">
    <property type="entry name" value="Ubl_MoaD"/>
    <property type="match status" value="1"/>
</dbReference>
<evidence type="ECO:0000256" key="2">
    <source>
        <dbReference type="ARBA" id="ARBA00022741"/>
    </source>
</evidence>
<evidence type="ECO:0000256" key="1">
    <source>
        <dbReference type="ARBA" id="ARBA00005046"/>
    </source>
</evidence>
<evidence type="ECO:0000256" key="3">
    <source>
        <dbReference type="ARBA" id="ARBA00023150"/>
    </source>
</evidence>
<dbReference type="InterPro" id="IPR003749">
    <property type="entry name" value="ThiS/MoaD-like"/>
</dbReference>
<comment type="pathway">
    <text evidence="1">Cofactor biosynthesis; molybdopterin biosynthesis.</text>
</comment>
<keyword evidence="3" id="KW-0501">Molybdenum cofactor biosynthesis</keyword>
<evidence type="ECO:0000313" key="4">
    <source>
        <dbReference type="EMBL" id="GAA0142767.1"/>
    </source>
</evidence>
<dbReference type="EMBL" id="BAABME010000438">
    <property type="protein sequence ID" value="GAA0142767.1"/>
    <property type="molecule type" value="Genomic_DNA"/>
</dbReference>
<dbReference type="GO" id="GO:0000166">
    <property type="term" value="F:nucleotide binding"/>
    <property type="evidence" value="ECO:0007669"/>
    <property type="project" value="UniProtKB-KW"/>
</dbReference>
<dbReference type="Gene3D" id="3.10.20.30">
    <property type="match status" value="1"/>
</dbReference>
<dbReference type="Pfam" id="PF02597">
    <property type="entry name" value="ThiS"/>
    <property type="match status" value="1"/>
</dbReference>
<keyword evidence="2" id="KW-0547">Nucleotide-binding</keyword>
<sequence length="156" mass="17047">MSSNPSGAQTKFRYVNDLVNTQHCYQDFSIHNNLKENLLGHRDAAFSEGYVMSVMESEKSTDTDSTTSDAKENALVEIQVLFFARARDVTGLSEMQLKVSSGTTADGCLHKLIAKFPGLEEIKECLVLALNEEYTPGSTNVKDKDVLAIIPPISGG</sequence>
<dbReference type="PANTHER" id="PTHR33359">
    <property type="entry name" value="MOLYBDOPTERIN SYNTHASE SULFUR CARRIER SUBUNIT"/>
    <property type="match status" value="1"/>
</dbReference>
<proteinExistence type="predicted"/>
<dbReference type="GO" id="GO:1990133">
    <property type="term" value="C:molybdopterin adenylyltransferase complex"/>
    <property type="evidence" value="ECO:0007669"/>
    <property type="project" value="TreeGrafter"/>
</dbReference>
<comment type="caution">
    <text evidence="4">The sequence shown here is derived from an EMBL/GenBank/DDBJ whole genome shotgun (WGS) entry which is preliminary data.</text>
</comment>
<dbReference type="InterPro" id="IPR016155">
    <property type="entry name" value="Mopterin_synth/thiamin_S_b"/>
</dbReference>
<dbReference type="InterPro" id="IPR044672">
    <property type="entry name" value="MOCS2A"/>
</dbReference>
<evidence type="ECO:0000313" key="5">
    <source>
        <dbReference type="Proteomes" id="UP001454036"/>
    </source>
</evidence>
<dbReference type="SUPFAM" id="SSF54285">
    <property type="entry name" value="MoaD/ThiS"/>
    <property type="match status" value="1"/>
</dbReference>
<gene>
    <name evidence="4" type="ORF">LIER_03592</name>
</gene>
<dbReference type="InterPro" id="IPR012675">
    <property type="entry name" value="Beta-grasp_dom_sf"/>
</dbReference>
<keyword evidence="5" id="KW-1185">Reference proteome</keyword>
<reference evidence="4 5" key="1">
    <citation type="submission" date="2024-01" db="EMBL/GenBank/DDBJ databases">
        <title>The complete chloroplast genome sequence of Lithospermum erythrorhizon: insights into the phylogenetic relationship among Boraginaceae species and the maternal lineages of purple gromwells.</title>
        <authorList>
            <person name="Okada T."/>
            <person name="Watanabe K."/>
        </authorList>
    </citation>
    <scope>NUCLEOTIDE SEQUENCE [LARGE SCALE GENOMIC DNA]</scope>
</reference>
<name>A0AAV3NYE2_LITER</name>
<dbReference type="FunFam" id="3.10.20.30:FF:000010">
    <property type="entry name" value="Molybdopterin synthase sulfur carrier subunit"/>
    <property type="match status" value="1"/>
</dbReference>
<dbReference type="AlphaFoldDB" id="A0AAV3NYE2"/>
<dbReference type="PANTHER" id="PTHR33359:SF1">
    <property type="entry name" value="MOLYBDOPTERIN SYNTHASE SULFUR CARRIER SUBUNIT"/>
    <property type="match status" value="1"/>
</dbReference>
<accession>A0AAV3NYE2</accession>
<protein>
    <submittedName>
        <fullName evidence="4">Transfer/carrier protein</fullName>
    </submittedName>
</protein>
<organism evidence="4 5">
    <name type="scientific">Lithospermum erythrorhizon</name>
    <name type="common">Purple gromwell</name>
    <name type="synonym">Lithospermum officinale var. erythrorhizon</name>
    <dbReference type="NCBI Taxonomy" id="34254"/>
    <lineage>
        <taxon>Eukaryota</taxon>
        <taxon>Viridiplantae</taxon>
        <taxon>Streptophyta</taxon>
        <taxon>Embryophyta</taxon>
        <taxon>Tracheophyta</taxon>
        <taxon>Spermatophyta</taxon>
        <taxon>Magnoliopsida</taxon>
        <taxon>eudicotyledons</taxon>
        <taxon>Gunneridae</taxon>
        <taxon>Pentapetalae</taxon>
        <taxon>asterids</taxon>
        <taxon>lamiids</taxon>
        <taxon>Boraginales</taxon>
        <taxon>Boraginaceae</taxon>
        <taxon>Boraginoideae</taxon>
        <taxon>Lithospermeae</taxon>
        <taxon>Lithospermum</taxon>
    </lineage>
</organism>
<dbReference type="GO" id="GO:0006777">
    <property type="term" value="P:Mo-molybdopterin cofactor biosynthetic process"/>
    <property type="evidence" value="ECO:0007669"/>
    <property type="project" value="UniProtKB-KW"/>
</dbReference>